<dbReference type="STRING" id="1727163.AO498_11455"/>
<reference evidence="2" key="1">
    <citation type="submission" date="2015-09" db="EMBL/GenBank/DDBJ databases">
        <title>Complete sequence of Algoriphagus sp. M8-2.</title>
        <authorList>
            <person name="Shintani M."/>
        </authorList>
    </citation>
    <scope>NUCLEOTIDE SEQUENCE [LARGE SCALE GENOMIC DNA]</scope>
    <source>
        <strain evidence="2">M8-2</strain>
    </source>
</reference>
<dbReference type="RefSeq" id="WP_067547612.1">
    <property type="nucleotide sequence ID" value="NZ_CP012836.1"/>
</dbReference>
<dbReference type="OrthoDB" id="9781616at2"/>
<dbReference type="EMBL" id="CP012836">
    <property type="protein sequence ID" value="AMQ57053.1"/>
    <property type="molecule type" value="Genomic_DNA"/>
</dbReference>
<evidence type="ECO:0000313" key="1">
    <source>
        <dbReference type="EMBL" id="AMQ57053.1"/>
    </source>
</evidence>
<dbReference type="InterPro" id="IPR008323">
    <property type="entry name" value="UCP033563"/>
</dbReference>
<gene>
    <name evidence="1" type="ORF">AO498_11455</name>
</gene>
<keyword evidence="2" id="KW-1185">Reference proteome</keyword>
<dbReference type="Proteomes" id="UP000073816">
    <property type="component" value="Chromosome"/>
</dbReference>
<name>A0A142EPJ8_9BACT</name>
<sequence length="432" mass="50684">MAEILPLKAWRYHDRFLEELDHLMSPLFDVISSKQREILYQNPFNSIHLSVPQGDDSLILAKERLLNWKKEQVIVQDPVPGIYVYYQYFRVSGDQKERCRKGFIAQIKAYDWEEKIILRHEDTRVAAVQDRIDLLHATEIQSSPTHGLFVDPLKELEVHMDEAISQPLYELEDYQGVREVLGVIQDPEIIKIFIHTLKDQPIILADGHHRMEASIQYRMSKKENLTNSLWKASDYHLMYLTPVGGNDLMVLPTHRLFYGEISSQEKFLEKLSEWFQIRGFEDGEEFSTYSFTKPWSFGLIFHDRSYLIRLKPEKWQEVRPELPDSLRRVDLVILHDLVFDKVLGINSKKQKTTTEIGYERNFARCLHEVQSGKASFAIITREIEMDQILEVCKSGHVLPQKSTYFYPKTLGGLLFASINQEEFDYDYSIFLS</sequence>
<dbReference type="PANTHER" id="PTHR36454:SF1">
    <property type="entry name" value="DUF1015 DOMAIN-CONTAINING PROTEIN"/>
    <property type="match status" value="1"/>
</dbReference>
<organism evidence="1 2">
    <name type="scientific">Algoriphagus sanaruensis</name>
    <dbReference type="NCBI Taxonomy" id="1727163"/>
    <lineage>
        <taxon>Bacteria</taxon>
        <taxon>Pseudomonadati</taxon>
        <taxon>Bacteroidota</taxon>
        <taxon>Cytophagia</taxon>
        <taxon>Cytophagales</taxon>
        <taxon>Cyclobacteriaceae</taxon>
        <taxon>Algoriphagus</taxon>
    </lineage>
</organism>
<protein>
    <recommendedName>
        <fullName evidence="3">DUF1015 domain-containing protein</fullName>
    </recommendedName>
</protein>
<dbReference type="KEGG" id="alm:AO498_11455"/>
<reference evidence="1 2" key="2">
    <citation type="journal article" date="2016" name="Genome Announc.">
        <title>Complete Genome Sequence of Algoriphagus sp. Strain M8-2, Isolated from a Brackish Lake.</title>
        <authorList>
            <person name="Muraguchi Y."/>
            <person name="Kushimoto K."/>
            <person name="Ohtsubo Y."/>
            <person name="Suzuki T."/>
            <person name="Dohra H."/>
            <person name="Kimbara K."/>
            <person name="Shintani M."/>
        </authorList>
    </citation>
    <scope>NUCLEOTIDE SEQUENCE [LARGE SCALE GENOMIC DNA]</scope>
    <source>
        <strain evidence="1 2">M8-2</strain>
    </source>
</reference>
<dbReference type="Pfam" id="PF06245">
    <property type="entry name" value="DUF1015"/>
    <property type="match status" value="1"/>
</dbReference>
<proteinExistence type="predicted"/>
<dbReference type="PATRIC" id="fig|1727163.4.peg.2396"/>
<evidence type="ECO:0000313" key="2">
    <source>
        <dbReference type="Proteomes" id="UP000073816"/>
    </source>
</evidence>
<evidence type="ECO:0008006" key="3">
    <source>
        <dbReference type="Google" id="ProtNLM"/>
    </source>
</evidence>
<dbReference type="AlphaFoldDB" id="A0A142EPJ8"/>
<dbReference type="PANTHER" id="PTHR36454">
    <property type="entry name" value="LMO2823 PROTEIN"/>
    <property type="match status" value="1"/>
</dbReference>
<accession>A0A142EPJ8</accession>